<reference evidence="3" key="1">
    <citation type="submission" date="2021-01" db="EMBL/GenBank/DDBJ databases">
        <title>Whole genome shotgun sequence of Spirilliplanes yamanashiensis NBRC 15828.</title>
        <authorList>
            <person name="Komaki H."/>
            <person name="Tamura T."/>
        </authorList>
    </citation>
    <scope>NUCLEOTIDE SEQUENCE</scope>
    <source>
        <strain evidence="3">NBRC 15828</strain>
    </source>
</reference>
<sequence>MKYVILLYSNPASRAVWAAADPAGMQDALAAYAELERELTASGELVAAESLADGGVRLHALTPTDGPFAEAKEVLAGFFLVDCASMERAVEIAGRIPEAADGSVEVRPVRDLSGGAAAWS</sequence>
<dbReference type="InterPro" id="IPR011008">
    <property type="entry name" value="Dimeric_a/b-barrel"/>
</dbReference>
<feature type="domain" description="YCII-related" evidence="2">
    <location>
        <begin position="1"/>
        <end position="112"/>
    </location>
</feature>
<evidence type="ECO:0000256" key="1">
    <source>
        <dbReference type="ARBA" id="ARBA00007689"/>
    </source>
</evidence>
<keyword evidence="4" id="KW-1185">Reference proteome</keyword>
<dbReference type="RefSeq" id="WP_203941363.1">
    <property type="nucleotide sequence ID" value="NZ_BAAAGJ010000014.1"/>
</dbReference>
<proteinExistence type="inferred from homology"/>
<protein>
    <recommendedName>
        <fullName evidence="2">YCII-related domain-containing protein</fullName>
    </recommendedName>
</protein>
<dbReference type="InterPro" id="IPR005545">
    <property type="entry name" value="YCII"/>
</dbReference>
<name>A0A8J3YDP0_9ACTN</name>
<accession>A0A8J3YDP0</accession>
<dbReference type="Proteomes" id="UP000652013">
    <property type="component" value="Unassembled WGS sequence"/>
</dbReference>
<dbReference type="AlphaFoldDB" id="A0A8J3YDP0"/>
<comment type="caution">
    <text evidence="3">The sequence shown here is derived from an EMBL/GenBank/DDBJ whole genome shotgun (WGS) entry which is preliminary data.</text>
</comment>
<dbReference type="Pfam" id="PF03795">
    <property type="entry name" value="YCII"/>
    <property type="match status" value="1"/>
</dbReference>
<dbReference type="PANTHER" id="PTHR35174:SF3">
    <property type="entry name" value="BLL7171 PROTEIN"/>
    <property type="match status" value="1"/>
</dbReference>
<evidence type="ECO:0000259" key="2">
    <source>
        <dbReference type="Pfam" id="PF03795"/>
    </source>
</evidence>
<comment type="similarity">
    <text evidence="1">Belongs to the YciI family.</text>
</comment>
<gene>
    <name evidence="3" type="ORF">Sya03_55210</name>
</gene>
<organism evidence="3 4">
    <name type="scientific">Spirilliplanes yamanashiensis</name>
    <dbReference type="NCBI Taxonomy" id="42233"/>
    <lineage>
        <taxon>Bacteria</taxon>
        <taxon>Bacillati</taxon>
        <taxon>Actinomycetota</taxon>
        <taxon>Actinomycetes</taxon>
        <taxon>Micromonosporales</taxon>
        <taxon>Micromonosporaceae</taxon>
        <taxon>Spirilliplanes</taxon>
    </lineage>
</organism>
<evidence type="ECO:0000313" key="3">
    <source>
        <dbReference type="EMBL" id="GIJ06169.1"/>
    </source>
</evidence>
<dbReference type="EMBL" id="BOOY01000039">
    <property type="protein sequence ID" value="GIJ06169.1"/>
    <property type="molecule type" value="Genomic_DNA"/>
</dbReference>
<evidence type="ECO:0000313" key="4">
    <source>
        <dbReference type="Proteomes" id="UP000652013"/>
    </source>
</evidence>
<dbReference type="SUPFAM" id="SSF54909">
    <property type="entry name" value="Dimeric alpha+beta barrel"/>
    <property type="match status" value="1"/>
</dbReference>
<dbReference type="Gene3D" id="3.30.70.1060">
    <property type="entry name" value="Dimeric alpha+beta barrel"/>
    <property type="match status" value="1"/>
</dbReference>
<dbReference type="PANTHER" id="PTHR35174">
    <property type="entry name" value="BLL7171 PROTEIN-RELATED"/>
    <property type="match status" value="1"/>
</dbReference>